<evidence type="ECO:0000256" key="1">
    <source>
        <dbReference type="SAM" id="SignalP"/>
    </source>
</evidence>
<dbReference type="Pfam" id="PF05494">
    <property type="entry name" value="MlaC"/>
    <property type="match status" value="1"/>
</dbReference>
<organism evidence="2 3">
    <name type="scientific">Pseudomonas lundensis</name>
    <dbReference type="NCBI Taxonomy" id="86185"/>
    <lineage>
        <taxon>Bacteria</taxon>
        <taxon>Pseudomonadati</taxon>
        <taxon>Pseudomonadota</taxon>
        <taxon>Gammaproteobacteria</taxon>
        <taxon>Pseudomonadales</taxon>
        <taxon>Pseudomonadaceae</taxon>
        <taxon>Pseudomonas</taxon>
    </lineage>
</organism>
<dbReference type="PANTHER" id="PTHR36573:SF1">
    <property type="entry name" value="INTERMEMBRANE PHOSPHOLIPID TRANSPORT SYSTEM BINDING PROTEIN MLAC"/>
    <property type="match status" value="1"/>
</dbReference>
<dbReference type="InterPro" id="IPR008869">
    <property type="entry name" value="MlaC/ttg2D"/>
</dbReference>
<name>A0ABX4GKS2_9PSED</name>
<keyword evidence="1" id="KW-0732">Signal</keyword>
<evidence type="ECO:0000313" key="3">
    <source>
        <dbReference type="Proteomes" id="UP000216897"/>
    </source>
</evidence>
<dbReference type="Proteomes" id="UP000216897">
    <property type="component" value="Unassembled WGS sequence"/>
</dbReference>
<dbReference type="GeneID" id="61882038"/>
<dbReference type="PANTHER" id="PTHR36573">
    <property type="entry name" value="INTERMEMBRANE PHOSPHOLIPID TRANSPORT SYSTEM BINDING PROTEIN MLAC"/>
    <property type="match status" value="1"/>
</dbReference>
<gene>
    <name evidence="2" type="ORF">CJF38_12900</name>
</gene>
<dbReference type="RefSeq" id="WP_047273374.1">
    <property type="nucleotide sequence ID" value="NZ_CP062158.2"/>
</dbReference>
<keyword evidence="3" id="KW-1185">Reference proteome</keyword>
<protein>
    <submittedName>
        <fullName evidence="2">Toluene tolerance protein</fullName>
    </submittedName>
</protein>
<evidence type="ECO:0000313" key="2">
    <source>
        <dbReference type="EMBL" id="OZY54738.1"/>
    </source>
</evidence>
<dbReference type="EMBL" id="NQKG01000011">
    <property type="protein sequence ID" value="OZY54738.1"/>
    <property type="molecule type" value="Genomic_DNA"/>
</dbReference>
<proteinExistence type="predicted"/>
<dbReference type="PIRSF" id="PIRSF004649">
    <property type="entry name" value="MlaC"/>
    <property type="match status" value="1"/>
</dbReference>
<feature type="chain" id="PRO_5045303911" evidence="1">
    <location>
        <begin position="24"/>
        <end position="223"/>
    </location>
</feature>
<feature type="signal peptide" evidence="1">
    <location>
        <begin position="1"/>
        <end position="23"/>
    </location>
</feature>
<sequence>MISLLRRGLLVVLAAALPLMANAAPGQSAHDIVQDTTTRLLADLTANKEQYKQNPSKFYDALNTIVGPAVDVEGISKSIMTVKYSRKATPAQMQRFQENFKRSLMQFYGNALLEFKNQGITVSPPKNECNDSTGDKKCDRTSVDMIVKGDNGATYPLSYTLNKVNGEWKVRNVIVNGINIGKLFRDQFADAMQKNGNDLDKTIDNWAGEVAKVKQETDKAIDK</sequence>
<comment type="caution">
    <text evidence="2">The sequence shown here is derived from an EMBL/GenBank/DDBJ whole genome shotgun (WGS) entry which is preliminary data.</text>
</comment>
<dbReference type="InterPro" id="IPR042245">
    <property type="entry name" value="Tgt2/MlaC_sf"/>
</dbReference>
<reference evidence="2 3" key="1">
    <citation type="submission" date="2017-08" db="EMBL/GenBank/DDBJ databases">
        <title>Genomic and metabolic characterisation of spoilage-associated Pseudomonas species.</title>
        <authorList>
            <person name="Stanborough T."/>
            <person name="Fegan N."/>
            <person name="Powell S.M."/>
            <person name="Singh T."/>
            <person name="Tamplin M.L."/>
            <person name="Chandry P.S."/>
        </authorList>
    </citation>
    <scope>NUCLEOTIDE SEQUENCE [LARGE SCALE GENOMIC DNA]</scope>
    <source>
        <strain evidence="2 3">L1814</strain>
    </source>
</reference>
<dbReference type="Gene3D" id="3.10.450.710">
    <property type="entry name" value="Tgt2/MlaC"/>
    <property type="match status" value="1"/>
</dbReference>
<accession>A0ABX4GKS2</accession>